<proteinExistence type="predicted"/>
<feature type="domain" description="N-acetyltransferase" evidence="1">
    <location>
        <begin position="3"/>
        <end position="146"/>
    </location>
</feature>
<dbReference type="AlphaFoldDB" id="A0A6I3SUN0"/>
<evidence type="ECO:0000313" key="4">
    <source>
        <dbReference type="Proteomes" id="UP000430634"/>
    </source>
</evidence>
<reference evidence="2" key="1">
    <citation type="journal article" date="2014" name="Int. J. Syst. Evol. Microbiol.">
        <title>Complete genome of a new Firmicutes species belonging to the dominant human colonic microbiota ('Ruminococcus bicirculans') reveals two chromosomes and a selective capacity to utilize plant glucans.</title>
        <authorList>
            <consortium name="NISC Comparative Sequencing Program"/>
            <person name="Wegmann U."/>
            <person name="Louis P."/>
            <person name="Goesmann A."/>
            <person name="Henrissat B."/>
            <person name="Duncan S.H."/>
            <person name="Flint H.J."/>
        </authorList>
    </citation>
    <scope>NUCLEOTIDE SEQUENCE</scope>
    <source>
        <strain evidence="2">CGMCC 1.15931</strain>
    </source>
</reference>
<dbReference type="InterPro" id="IPR016181">
    <property type="entry name" value="Acyl_CoA_acyltransferase"/>
</dbReference>
<reference evidence="3 4" key="3">
    <citation type="submission" date="2019-11" db="EMBL/GenBank/DDBJ databases">
        <title>Type strains purchased from KCTC, JCM and DSMZ.</title>
        <authorList>
            <person name="Lu H."/>
        </authorList>
    </citation>
    <scope>NUCLEOTIDE SEQUENCE [LARGE SCALE GENOMIC DNA]</scope>
    <source>
        <strain evidence="3 4">KCTC 52429</strain>
    </source>
</reference>
<dbReference type="Proteomes" id="UP000430634">
    <property type="component" value="Unassembled WGS sequence"/>
</dbReference>
<dbReference type="OrthoDB" id="9787920at2"/>
<dbReference type="SUPFAM" id="SSF55729">
    <property type="entry name" value="Acyl-CoA N-acyltransferases (Nat)"/>
    <property type="match status" value="1"/>
</dbReference>
<evidence type="ECO:0000313" key="3">
    <source>
        <dbReference type="EMBL" id="MTV52870.1"/>
    </source>
</evidence>
<name>A0A6I3SUN0_9BURK</name>
<evidence type="ECO:0000313" key="5">
    <source>
        <dbReference type="Proteomes" id="UP000622638"/>
    </source>
</evidence>
<dbReference type="Proteomes" id="UP000622638">
    <property type="component" value="Unassembled WGS sequence"/>
</dbReference>
<reference evidence="5" key="2">
    <citation type="journal article" date="2019" name="Int. J. Syst. Evol. Microbiol.">
        <title>The Global Catalogue of Microorganisms (GCM) 10K type strain sequencing project: providing services to taxonomists for standard genome sequencing and annotation.</title>
        <authorList>
            <consortium name="The Broad Institute Genomics Platform"/>
            <consortium name="The Broad Institute Genome Sequencing Center for Infectious Disease"/>
            <person name="Wu L."/>
            <person name="Ma J."/>
        </authorList>
    </citation>
    <scope>NUCLEOTIDE SEQUENCE [LARGE SCALE GENOMIC DNA]</scope>
    <source>
        <strain evidence="5">CGMCC 1.15931</strain>
    </source>
</reference>
<keyword evidence="3" id="KW-0808">Transferase</keyword>
<evidence type="ECO:0000259" key="1">
    <source>
        <dbReference type="PROSITE" id="PS51186"/>
    </source>
</evidence>
<dbReference type="GO" id="GO:0016747">
    <property type="term" value="F:acyltransferase activity, transferring groups other than amino-acyl groups"/>
    <property type="evidence" value="ECO:0007669"/>
    <property type="project" value="InterPro"/>
</dbReference>
<protein>
    <submittedName>
        <fullName evidence="2 3">N-acetyltransferase</fullName>
    </submittedName>
</protein>
<sequence length="158" mass="17797">MTILFEEFVQPDAEQVEPLRTALKAFNESAIGEYGATTIMVAAHGDDGKLLGAVHGWLQFGWLYVNMLWVDDAQRRRRIGTTLLERIEAFAAARGVCRSRLATSDFQPGYALYRRRGYETYATIPIMPDEAGVDSHVEYLMWKHWSVDAPGAGRETGR</sequence>
<dbReference type="Pfam" id="PF00583">
    <property type="entry name" value="Acetyltransf_1"/>
    <property type="match status" value="1"/>
</dbReference>
<gene>
    <name evidence="2" type="ORF">GCM10011572_25670</name>
    <name evidence="3" type="ORF">GM672_09020</name>
</gene>
<dbReference type="InterPro" id="IPR000182">
    <property type="entry name" value="GNAT_dom"/>
</dbReference>
<keyword evidence="5" id="KW-1185">Reference proteome</keyword>
<organism evidence="3 4">
    <name type="scientific">Pseudoduganella buxea</name>
    <dbReference type="NCBI Taxonomy" id="1949069"/>
    <lineage>
        <taxon>Bacteria</taxon>
        <taxon>Pseudomonadati</taxon>
        <taxon>Pseudomonadota</taxon>
        <taxon>Betaproteobacteria</taxon>
        <taxon>Burkholderiales</taxon>
        <taxon>Oxalobacteraceae</taxon>
        <taxon>Telluria group</taxon>
        <taxon>Pseudoduganella</taxon>
    </lineage>
</organism>
<evidence type="ECO:0000313" key="2">
    <source>
        <dbReference type="EMBL" id="GGC02586.1"/>
    </source>
</evidence>
<comment type="caution">
    <text evidence="3">The sequence shown here is derived from an EMBL/GenBank/DDBJ whole genome shotgun (WGS) entry which is preliminary data.</text>
</comment>
<dbReference type="RefSeq" id="WP_155470196.1">
    <property type="nucleotide sequence ID" value="NZ_BMKG01000009.1"/>
</dbReference>
<reference evidence="2" key="4">
    <citation type="submission" date="2024-05" db="EMBL/GenBank/DDBJ databases">
        <authorList>
            <person name="Sun Q."/>
            <person name="Zhou Y."/>
        </authorList>
    </citation>
    <scope>NUCLEOTIDE SEQUENCE</scope>
    <source>
        <strain evidence="2">CGMCC 1.15931</strain>
    </source>
</reference>
<dbReference type="EMBL" id="WNKZ01000018">
    <property type="protein sequence ID" value="MTV52870.1"/>
    <property type="molecule type" value="Genomic_DNA"/>
</dbReference>
<dbReference type="PROSITE" id="PS51186">
    <property type="entry name" value="GNAT"/>
    <property type="match status" value="1"/>
</dbReference>
<accession>A0A6I3SUN0</accession>
<dbReference type="CDD" id="cd04301">
    <property type="entry name" value="NAT_SF"/>
    <property type="match status" value="1"/>
</dbReference>
<dbReference type="Gene3D" id="3.40.630.30">
    <property type="match status" value="1"/>
</dbReference>
<dbReference type="EMBL" id="BMKG01000009">
    <property type="protein sequence ID" value="GGC02586.1"/>
    <property type="molecule type" value="Genomic_DNA"/>
</dbReference>